<comment type="similarity">
    <text evidence="1 6">Belongs to the FMO family.</text>
</comment>
<protein>
    <recommendedName>
        <fullName evidence="6">Flavin-containing monooxygenase</fullName>
        <ecNumber evidence="6">1.-.-.-</ecNumber>
    </recommendedName>
</protein>
<dbReference type="GO" id="GO:0050660">
    <property type="term" value="F:flavin adenine dinucleotide binding"/>
    <property type="evidence" value="ECO:0007669"/>
    <property type="project" value="InterPro"/>
</dbReference>
<evidence type="ECO:0000256" key="5">
    <source>
        <dbReference type="ARBA" id="ARBA00023002"/>
    </source>
</evidence>
<dbReference type="EC" id="1.-.-.-" evidence="6"/>
<dbReference type="InterPro" id="IPR036188">
    <property type="entry name" value="FAD/NAD-bd_sf"/>
</dbReference>
<dbReference type="PRINTS" id="PR00370">
    <property type="entry name" value="FMOXYGENASE"/>
</dbReference>
<comment type="cofactor">
    <cofactor evidence="6">
        <name>FAD</name>
        <dbReference type="ChEBI" id="CHEBI:57692"/>
    </cofactor>
</comment>
<sequence>MSPAAAMKTVPSMSTTMQPELARPITRICVVGAGLSGLCTLRHFTADPAYKVTAYEQQDRVGGLWNYPEGCENYKNLQDDTSPYFCRMHRNLKTNATKFFMTFAGEPRMTEEMDMFPTPQMVGKYLKTYAEYHGLYNHIKMRHVVKSISPLGDNPQNPKEKQRWKVVVFDLATSSLNEEIFDVVIICNGQYRKLHTPDIPTLENFGGTVLHSGEYRTRQPFQNQNVLLIGSGQSANDLTCDLRVVVNKMLVVRRRQTDTFDDTARFPNILRISEPLHFTTNGVILDDGQVMPLDTVILCTGYDLDFPFLTPECRVKFNRGRVWPLYHHMINCDYPTMAFIGCILKAIPVLPVVEDQVRYYKVLLDGGFSLPSTEEMKAECEQDYQSRMKKGMSDHKAHVMRPFDLRLLPYLDQLAKEADLIPWTLVMRKIAITCDNSNTVEPCDARNYHFDIINGENFTMKRIQESS</sequence>
<keyword evidence="8" id="KW-1185">Reference proteome</keyword>
<gene>
    <name evidence="7" type="primary">RvY_03998-1</name>
    <name evidence="7" type="synonym">RvY_03998.1</name>
    <name evidence="7" type="ORF">RvY_03998</name>
</gene>
<proteinExistence type="inferred from homology"/>
<dbReference type="STRING" id="947166.A0A1D1UQ07"/>
<evidence type="ECO:0000256" key="3">
    <source>
        <dbReference type="ARBA" id="ARBA00022827"/>
    </source>
</evidence>
<evidence type="ECO:0000256" key="1">
    <source>
        <dbReference type="ARBA" id="ARBA00009183"/>
    </source>
</evidence>
<dbReference type="InterPro" id="IPR020946">
    <property type="entry name" value="Flavin_mOase-like"/>
</dbReference>
<evidence type="ECO:0000313" key="7">
    <source>
        <dbReference type="EMBL" id="GAU91809.1"/>
    </source>
</evidence>
<dbReference type="EMBL" id="BDGG01000002">
    <property type="protein sequence ID" value="GAU91809.1"/>
    <property type="molecule type" value="Genomic_DNA"/>
</dbReference>
<evidence type="ECO:0000313" key="8">
    <source>
        <dbReference type="Proteomes" id="UP000186922"/>
    </source>
</evidence>
<organism evidence="7 8">
    <name type="scientific">Ramazzottius varieornatus</name>
    <name type="common">Water bear</name>
    <name type="synonym">Tardigrade</name>
    <dbReference type="NCBI Taxonomy" id="947166"/>
    <lineage>
        <taxon>Eukaryota</taxon>
        <taxon>Metazoa</taxon>
        <taxon>Ecdysozoa</taxon>
        <taxon>Tardigrada</taxon>
        <taxon>Eutardigrada</taxon>
        <taxon>Parachela</taxon>
        <taxon>Hypsibioidea</taxon>
        <taxon>Ramazzottiidae</taxon>
        <taxon>Ramazzottius</taxon>
    </lineage>
</organism>
<dbReference type="GO" id="GO:0050661">
    <property type="term" value="F:NADP binding"/>
    <property type="evidence" value="ECO:0007669"/>
    <property type="project" value="InterPro"/>
</dbReference>
<name>A0A1D1UQ07_RAMVA</name>
<evidence type="ECO:0000256" key="6">
    <source>
        <dbReference type="RuleBase" id="RU361177"/>
    </source>
</evidence>
<dbReference type="InterPro" id="IPR050346">
    <property type="entry name" value="FMO-like"/>
</dbReference>
<dbReference type="OrthoDB" id="66881at2759"/>
<dbReference type="Pfam" id="PF00743">
    <property type="entry name" value="FMO-like"/>
    <property type="match status" value="2"/>
</dbReference>
<dbReference type="PANTHER" id="PTHR23023">
    <property type="entry name" value="DIMETHYLANILINE MONOOXYGENASE"/>
    <property type="match status" value="1"/>
</dbReference>
<dbReference type="AlphaFoldDB" id="A0A1D1UQ07"/>
<keyword evidence="6" id="KW-0503">Monooxygenase</keyword>
<keyword evidence="5 6" id="KW-0560">Oxidoreductase</keyword>
<evidence type="ECO:0000256" key="4">
    <source>
        <dbReference type="ARBA" id="ARBA00022857"/>
    </source>
</evidence>
<dbReference type="InterPro" id="IPR000960">
    <property type="entry name" value="Flavin_mOase"/>
</dbReference>
<dbReference type="PIRSF" id="PIRSF000332">
    <property type="entry name" value="FMO"/>
    <property type="match status" value="1"/>
</dbReference>
<dbReference type="Proteomes" id="UP000186922">
    <property type="component" value="Unassembled WGS sequence"/>
</dbReference>
<keyword evidence="2 6" id="KW-0285">Flavoprotein</keyword>
<accession>A0A1D1UQ07</accession>
<dbReference type="GO" id="GO:0004499">
    <property type="term" value="F:N,N-dimethylaniline monooxygenase activity"/>
    <property type="evidence" value="ECO:0007669"/>
    <property type="project" value="InterPro"/>
</dbReference>
<comment type="caution">
    <text evidence="7">The sequence shown here is derived from an EMBL/GenBank/DDBJ whole genome shotgun (WGS) entry which is preliminary data.</text>
</comment>
<keyword evidence="4" id="KW-0521">NADP</keyword>
<dbReference type="Gene3D" id="3.50.50.60">
    <property type="entry name" value="FAD/NAD(P)-binding domain"/>
    <property type="match status" value="2"/>
</dbReference>
<reference evidence="7 8" key="1">
    <citation type="journal article" date="2016" name="Nat. Commun.">
        <title>Extremotolerant tardigrade genome and improved radiotolerance of human cultured cells by tardigrade-unique protein.</title>
        <authorList>
            <person name="Hashimoto T."/>
            <person name="Horikawa D.D."/>
            <person name="Saito Y."/>
            <person name="Kuwahara H."/>
            <person name="Kozuka-Hata H."/>
            <person name="Shin-I T."/>
            <person name="Minakuchi Y."/>
            <person name="Ohishi K."/>
            <person name="Motoyama A."/>
            <person name="Aizu T."/>
            <person name="Enomoto A."/>
            <person name="Kondo K."/>
            <person name="Tanaka S."/>
            <person name="Hara Y."/>
            <person name="Koshikawa S."/>
            <person name="Sagara H."/>
            <person name="Miura T."/>
            <person name="Yokobori S."/>
            <person name="Miyagawa K."/>
            <person name="Suzuki Y."/>
            <person name="Kubo T."/>
            <person name="Oyama M."/>
            <person name="Kohara Y."/>
            <person name="Fujiyama A."/>
            <person name="Arakawa K."/>
            <person name="Katayama T."/>
            <person name="Toyoda A."/>
            <person name="Kunieda T."/>
        </authorList>
    </citation>
    <scope>NUCLEOTIDE SEQUENCE [LARGE SCALE GENOMIC DNA]</scope>
    <source>
        <strain evidence="7 8">YOKOZUNA-1</strain>
    </source>
</reference>
<keyword evidence="3 6" id="KW-0274">FAD</keyword>
<evidence type="ECO:0000256" key="2">
    <source>
        <dbReference type="ARBA" id="ARBA00022630"/>
    </source>
</evidence>
<dbReference type="SUPFAM" id="SSF51905">
    <property type="entry name" value="FAD/NAD(P)-binding domain"/>
    <property type="match status" value="2"/>
</dbReference>